<dbReference type="PROSITE" id="PS51186">
    <property type="entry name" value="GNAT"/>
    <property type="match status" value="1"/>
</dbReference>
<organism evidence="2 3">
    <name type="scientific">Asprobacillus argus</name>
    <dbReference type="NCBI Taxonomy" id="3076534"/>
    <lineage>
        <taxon>Bacteria</taxon>
        <taxon>Pseudomonadati</taxon>
        <taxon>Bacteroidota</taxon>
        <taxon>Flavobacteriia</taxon>
        <taxon>Flavobacteriales</taxon>
        <taxon>Flavobacteriaceae</taxon>
        <taxon>Asprobacillus</taxon>
    </lineage>
</organism>
<dbReference type="InterPro" id="IPR000182">
    <property type="entry name" value="GNAT_dom"/>
</dbReference>
<gene>
    <name evidence="2" type="ORF">RQM59_04005</name>
</gene>
<keyword evidence="2" id="KW-0012">Acyltransferase</keyword>
<comment type="caution">
    <text evidence="2">The sequence shown here is derived from an EMBL/GenBank/DDBJ whole genome shotgun (WGS) entry which is preliminary data.</text>
</comment>
<dbReference type="Pfam" id="PF00583">
    <property type="entry name" value="Acetyltransf_1"/>
    <property type="match status" value="1"/>
</dbReference>
<name>A0ABU3LCT1_9FLAO</name>
<evidence type="ECO:0000259" key="1">
    <source>
        <dbReference type="PROSITE" id="PS51186"/>
    </source>
</evidence>
<feature type="domain" description="N-acetyltransferase" evidence="1">
    <location>
        <begin position="9"/>
        <end position="152"/>
    </location>
</feature>
<evidence type="ECO:0000313" key="2">
    <source>
        <dbReference type="EMBL" id="MDT7831530.1"/>
    </source>
</evidence>
<dbReference type="InterPro" id="IPR016181">
    <property type="entry name" value="Acyl_CoA_acyltransferase"/>
</dbReference>
<evidence type="ECO:0000313" key="3">
    <source>
        <dbReference type="Proteomes" id="UP001257277"/>
    </source>
</evidence>
<dbReference type="Gene3D" id="3.40.630.30">
    <property type="match status" value="1"/>
</dbReference>
<protein>
    <submittedName>
        <fullName evidence="2">GNAT family N-acetyltransferase</fullName>
        <ecNumber evidence="2">2.3.1.-</ecNumber>
    </submittedName>
</protein>
<dbReference type="GO" id="GO:0016746">
    <property type="term" value="F:acyltransferase activity"/>
    <property type="evidence" value="ECO:0007669"/>
    <property type="project" value="UniProtKB-KW"/>
</dbReference>
<dbReference type="Proteomes" id="UP001257277">
    <property type="component" value="Unassembled WGS sequence"/>
</dbReference>
<dbReference type="EC" id="2.3.1.-" evidence="2"/>
<dbReference type="CDD" id="cd04301">
    <property type="entry name" value="NAT_SF"/>
    <property type="match status" value="1"/>
</dbReference>
<keyword evidence="3" id="KW-1185">Reference proteome</keyword>
<dbReference type="RefSeq" id="WP_349240773.1">
    <property type="nucleotide sequence ID" value="NZ_JAVTTO010000001.1"/>
</dbReference>
<proteinExistence type="predicted"/>
<sequence length="152" mass="17837">MVENNYSYQVISEVPDQNILDALLHLYAELFEDAKLDFFVDRVQTKENLIIILCYHENELIGFKLGYRYNDHTFYSWVGGVLPRFRKQGIAQKLMELQHSSAKKKGYQKARTKSMNRFKPMMILNLKNGFEIVKIYTNDSGQTKIIFEKSLA</sequence>
<dbReference type="EMBL" id="JAVTTO010000001">
    <property type="protein sequence ID" value="MDT7831530.1"/>
    <property type="molecule type" value="Genomic_DNA"/>
</dbReference>
<dbReference type="SUPFAM" id="SSF55729">
    <property type="entry name" value="Acyl-CoA N-acyltransferases (Nat)"/>
    <property type="match status" value="1"/>
</dbReference>
<keyword evidence="2" id="KW-0808">Transferase</keyword>
<accession>A0ABU3LCT1</accession>
<reference evidence="2 3" key="1">
    <citation type="submission" date="2023-09" db="EMBL/GenBank/DDBJ databases">
        <title>Novel taxa isolated from Blanes Bay.</title>
        <authorList>
            <person name="Rey-Velasco X."/>
            <person name="Lucena T."/>
        </authorList>
    </citation>
    <scope>NUCLEOTIDE SEQUENCE [LARGE SCALE GENOMIC DNA]</scope>
    <source>
        <strain evidence="2 3">S356</strain>
    </source>
</reference>